<feature type="transmembrane region" description="Helical" evidence="1">
    <location>
        <begin position="41"/>
        <end position="62"/>
    </location>
</feature>
<feature type="transmembrane region" description="Helical" evidence="1">
    <location>
        <begin position="146"/>
        <end position="165"/>
    </location>
</feature>
<evidence type="ECO:0000313" key="3">
    <source>
        <dbReference type="EMBL" id="SMS01506.1"/>
    </source>
</evidence>
<dbReference type="EMBL" id="FXXI01000005">
    <property type="protein sequence ID" value="SMS01506.1"/>
    <property type="molecule type" value="Genomic_DNA"/>
</dbReference>
<feature type="transmembrane region" description="Helical" evidence="1">
    <location>
        <begin position="194"/>
        <end position="212"/>
    </location>
</feature>
<proteinExistence type="predicted"/>
<feature type="transmembrane region" description="Helical" evidence="1">
    <location>
        <begin position="377"/>
        <end position="394"/>
    </location>
</feature>
<protein>
    <submittedName>
        <fullName evidence="3">Uncharacterized protein</fullName>
    </submittedName>
</protein>
<evidence type="ECO:0000256" key="1">
    <source>
        <dbReference type="SAM" id="Phobius"/>
    </source>
</evidence>
<keyword evidence="5" id="KW-1185">Reference proteome</keyword>
<feature type="transmembrane region" description="Helical" evidence="1">
    <location>
        <begin position="400"/>
        <end position="421"/>
    </location>
</feature>
<organism evidence="3 4">
    <name type="scientific">Vibrio mangrovi</name>
    <dbReference type="NCBI Taxonomy" id="474394"/>
    <lineage>
        <taxon>Bacteria</taxon>
        <taxon>Pseudomonadati</taxon>
        <taxon>Pseudomonadota</taxon>
        <taxon>Gammaproteobacteria</taxon>
        <taxon>Vibrionales</taxon>
        <taxon>Vibrionaceae</taxon>
        <taxon>Vibrio</taxon>
    </lineage>
</organism>
<dbReference type="Proteomes" id="UP000196125">
    <property type="component" value="Unassembled WGS sequence"/>
</dbReference>
<evidence type="ECO:0000313" key="5">
    <source>
        <dbReference type="Proteomes" id="UP001283366"/>
    </source>
</evidence>
<feature type="transmembrane region" description="Helical" evidence="1">
    <location>
        <begin position="224"/>
        <end position="247"/>
    </location>
</feature>
<dbReference type="EMBL" id="JAWRCO010000001">
    <property type="protein sequence ID" value="MDW6002161.1"/>
    <property type="molecule type" value="Genomic_DNA"/>
</dbReference>
<keyword evidence="1" id="KW-0812">Transmembrane</keyword>
<dbReference type="Proteomes" id="UP001283366">
    <property type="component" value="Unassembled WGS sequence"/>
</dbReference>
<evidence type="ECO:0000313" key="4">
    <source>
        <dbReference type="Proteomes" id="UP000196125"/>
    </source>
</evidence>
<dbReference type="OrthoDB" id="9836571at2"/>
<keyword evidence="1" id="KW-0472">Membrane</keyword>
<sequence>MKLIIGLLDYSYFLIFIFIIFFILLLVIIKRTVVNIYDPTFWFAIIFIIPGLFGFFASIFVFGWSFSFAIISIFIGVFFVIINFFPIRNVDLRDHVPKDFQIFLLLFGLIVLLLHIYINMIVPGKIPILMTNGVDARFESTENSRLLTWLMFTVSSIPTVIFSISQYRNVRRFALFCFVVDLFGKILFATKGVILSPIILELTVLFISHARGDYSRFKKHKRNIFIVIFIMFSVLPIYLLMIGFFSFDRGGINILLIKLVVRFFYGFDQLIPAGYMDMINYSDSALSGIFNSNLIEYQFLPYFKVIGFEPNYSSVGQFVVYQVYGELVQHAYTFPNSNLILESLFTSGIILGIHFFVIEMSLFYLVRKIYLNKPITALNIPIFLYVIYTPYSLFMSGQSWASQCLLFVLVNIFLYCSYRFLLAVTNPRGNYEPIRQD</sequence>
<feature type="transmembrane region" description="Helical" evidence="1">
    <location>
        <begin position="344"/>
        <end position="365"/>
    </location>
</feature>
<feature type="transmembrane region" description="Helical" evidence="1">
    <location>
        <begin position="68"/>
        <end position="90"/>
    </location>
</feature>
<dbReference type="AlphaFoldDB" id="A0A1Y6IV53"/>
<reference evidence="2 5" key="2">
    <citation type="submission" date="2023-11" db="EMBL/GenBank/DDBJ databases">
        <title>Plant-associative lifestyle of Vibrio porteresiae and its evolutionary dynamics.</title>
        <authorList>
            <person name="Rameshkumar N."/>
            <person name="Kirti K."/>
        </authorList>
    </citation>
    <scope>NUCLEOTIDE SEQUENCE [LARGE SCALE GENOMIC DNA]</scope>
    <source>
        <strain evidence="2 5">MSSRF38</strain>
    </source>
</reference>
<feature type="transmembrane region" description="Helical" evidence="1">
    <location>
        <begin position="102"/>
        <end position="126"/>
    </location>
</feature>
<dbReference type="RefSeq" id="WP_087481541.1">
    <property type="nucleotide sequence ID" value="NZ_AP024883.1"/>
</dbReference>
<feature type="transmembrane region" description="Helical" evidence="1">
    <location>
        <begin position="12"/>
        <end position="29"/>
    </location>
</feature>
<gene>
    <name evidence="2" type="ORF">SBX37_04655</name>
    <name evidence="3" type="ORF">VIM7927_02802</name>
</gene>
<evidence type="ECO:0000313" key="2">
    <source>
        <dbReference type="EMBL" id="MDW6002161.1"/>
    </source>
</evidence>
<reference evidence="3 4" key="1">
    <citation type="submission" date="2017-05" db="EMBL/GenBank/DDBJ databases">
        <authorList>
            <person name="Song R."/>
            <person name="Chenine A.L."/>
            <person name="Ruprecht R.M."/>
        </authorList>
    </citation>
    <scope>NUCLEOTIDE SEQUENCE [LARGE SCALE GENOMIC DNA]</scope>
    <source>
        <strain evidence="3 4">CECT 7927</strain>
    </source>
</reference>
<keyword evidence="1" id="KW-1133">Transmembrane helix</keyword>
<name>A0A1Y6IV53_9VIBR</name>
<accession>A0A1Y6IV53</accession>